<gene>
    <name evidence="8" type="ORF">KUF71_013553</name>
</gene>
<feature type="compositionally biased region" description="Low complexity" evidence="5">
    <location>
        <begin position="557"/>
        <end position="570"/>
    </location>
</feature>
<feature type="transmembrane region" description="Helical" evidence="6">
    <location>
        <begin position="368"/>
        <end position="390"/>
    </location>
</feature>
<dbReference type="Pfam" id="PF00083">
    <property type="entry name" value="Sugar_tr"/>
    <property type="match status" value="1"/>
</dbReference>
<reference evidence="8" key="2">
    <citation type="journal article" date="2023" name="BMC Genomics">
        <title>Pest status, molecular evolution, and epigenetic factors derived from the genome assembly of Frankliniella fusca, a thysanopteran phytovirus vector.</title>
        <authorList>
            <person name="Catto M.A."/>
            <person name="Labadie P.E."/>
            <person name="Jacobson A.L."/>
            <person name="Kennedy G.G."/>
            <person name="Srinivasan R."/>
            <person name="Hunt B.G."/>
        </authorList>
    </citation>
    <scope>NUCLEOTIDE SEQUENCE</scope>
    <source>
        <strain evidence="8">PL_HMW_Pooled</strain>
    </source>
</reference>
<evidence type="ECO:0000313" key="9">
    <source>
        <dbReference type="Proteomes" id="UP001219518"/>
    </source>
</evidence>
<reference evidence="8" key="1">
    <citation type="submission" date="2021-07" db="EMBL/GenBank/DDBJ databases">
        <authorList>
            <person name="Catto M.A."/>
            <person name="Jacobson A."/>
            <person name="Kennedy G."/>
            <person name="Labadie P."/>
            <person name="Hunt B.G."/>
            <person name="Srinivasan R."/>
        </authorList>
    </citation>
    <scope>NUCLEOTIDE SEQUENCE</scope>
    <source>
        <strain evidence="8">PL_HMW_Pooled</strain>
        <tissue evidence="8">Head</tissue>
    </source>
</reference>
<dbReference type="AlphaFoldDB" id="A0AAE1HPX4"/>
<dbReference type="Gene3D" id="1.20.1250.20">
    <property type="entry name" value="MFS general substrate transporter like domains"/>
    <property type="match status" value="1"/>
</dbReference>
<name>A0AAE1HPX4_9NEOP</name>
<keyword evidence="3 6" id="KW-1133">Transmembrane helix</keyword>
<dbReference type="InterPro" id="IPR036259">
    <property type="entry name" value="MFS_trans_sf"/>
</dbReference>
<evidence type="ECO:0000256" key="1">
    <source>
        <dbReference type="ARBA" id="ARBA00004141"/>
    </source>
</evidence>
<dbReference type="InterPro" id="IPR005828">
    <property type="entry name" value="MFS_sugar_transport-like"/>
</dbReference>
<feature type="transmembrane region" description="Helical" evidence="6">
    <location>
        <begin position="486"/>
        <end position="504"/>
    </location>
</feature>
<dbReference type="Proteomes" id="UP001219518">
    <property type="component" value="Unassembled WGS sequence"/>
</dbReference>
<feature type="transmembrane region" description="Helical" evidence="6">
    <location>
        <begin position="510"/>
        <end position="533"/>
    </location>
</feature>
<evidence type="ECO:0000259" key="7">
    <source>
        <dbReference type="PROSITE" id="PS50850"/>
    </source>
</evidence>
<dbReference type="SUPFAM" id="SSF103473">
    <property type="entry name" value="MFS general substrate transporter"/>
    <property type="match status" value="1"/>
</dbReference>
<evidence type="ECO:0000256" key="2">
    <source>
        <dbReference type="ARBA" id="ARBA00022692"/>
    </source>
</evidence>
<evidence type="ECO:0000256" key="4">
    <source>
        <dbReference type="ARBA" id="ARBA00023136"/>
    </source>
</evidence>
<feature type="transmembrane region" description="Helical" evidence="6">
    <location>
        <begin position="396"/>
        <end position="418"/>
    </location>
</feature>
<dbReference type="GO" id="GO:0016020">
    <property type="term" value="C:membrane"/>
    <property type="evidence" value="ECO:0007669"/>
    <property type="project" value="UniProtKB-SubCell"/>
</dbReference>
<evidence type="ECO:0000256" key="6">
    <source>
        <dbReference type="SAM" id="Phobius"/>
    </source>
</evidence>
<feature type="transmembrane region" description="Helical" evidence="6">
    <location>
        <begin position="456"/>
        <end position="474"/>
    </location>
</feature>
<dbReference type="InterPro" id="IPR005829">
    <property type="entry name" value="Sugar_transporter_CS"/>
</dbReference>
<evidence type="ECO:0000313" key="8">
    <source>
        <dbReference type="EMBL" id="KAK3925346.1"/>
    </source>
</evidence>
<feature type="transmembrane region" description="Helical" evidence="6">
    <location>
        <begin position="20"/>
        <end position="41"/>
    </location>
</feature>
<dbReference type="PROSITE" id="PS00216">
    <property type="entry name" value="SUGAR_TRANSPORT_1"/>
    <property type="match status" value="1"/>
</dbReference>
<dbReference type="PANTHER" id="PTHR24064">
    <property type="entry name" value="SOLUTE CARRIER FAMILY 22 MEMBER"/>
    <property type="match status" value="1"/>
</dbReference>
<evidence type="ECO:0000256" key="5">
    <source>
        <dbReference type="SAM" id="MobiDB-lite"/>
    </source>
</evidence>
<dbReference type="InterPro" id="IPR020846">
    <property type="entry name" value="MFS_dom"/>
</dbReference>
<keyword evidence="9" id="KW-1185">Reference proteome</keyword>
<feature type="transmembrane region" description="Helical" evidence="6">
    <location>
        <begin position="271"/>
        <end position="290"/>
    </location>
</feature>
<evidence type="ECO:0000256" key="3">
    <source>
        <dbReference type="ARBA" id="ARBA00022989"/>
    </source>
</evidence>
<proteinExistence type="predicted"/>
<sequence length="576" mass="62478">MEFDEALPLVGEFGRFQVLNYALLLLPAAHTAMFMMFVFAARDLPYRCHVPECDDVPGAAGAVLDPPWLSWAVPPSTVPRPWPPPGGPARAPDTCLRYAALPAPGTAAAPGTASTCWPEYFDTNRTERCDRWVFPEEDNTIVSEFQITCEENRWKLTIVGSLNFLGELIGMPFGGVFSDRFGRRTLLLVAMPLSFAAGISRSFVTSYDAFLALTFVDAFFAAGLYSAVFILGVELVAGRQRVIGSSLVASFFSLGWAALGAVAWWQRDWRWLLRVAYVPAGLAVLLVWLLPESVRWLLSRGRTREAEAILKRVAAVNGVSLSTPLELRSTKVIPSAPAGPAGPAAGLRRLWDSPLLQVCRSSLLMRRLVLTAFIWIVTAFVYFGLALFSVALAGDLYLNFILAGLVEIPSYVVAWALSDRWGRRGCVSSSLGVTSGSLLAYLIIPDGLEPLRLALYLTAKLSITTTFTVLYVFTAELFPTSARHSMIGLCSTVGRIGSVLAPQLPLLEVFFWGMPLLVLAVTCFAAACVTLVLPETLNAALPDTVSEAKAMGRPAVRPAPAAARTAPRAPQHQPLV</sequence>
<organism evidence="8 9">
    <name type="scientific">Frankliniella fusca</name>
    <dbReference type="NCBI Taxonomy" id="407009"/>
    <lineage>
        <taxon>Eukaryota</taxon>
        <taxon>Metazoa</taxon>
        <taxon>Ecdysozoa</taxon>
        <taxon>Arthropoda</taxon>
        <taxon>Hexapoda</taxon>
        <taxon>Insecta</taxon>
        <taxon>Pterygota</taxon>
        <taxon>Neoptera</taxon>
        <taxon>Paraneoptera</taxon>
        <taxon>Thysanoptera</taxon>
        <taxon>Terebrantia</taxon>
        <taxon>Thripoidea</taxon>
        <taxon>Thripidae</taxon>
        <taxon>Frankliniella</taxon>
    </lineage>
</organism>
<comment type="subcellular location">
    <subcellularLocation>
        <location evidence="1">Membrane</location>
        <topology evidence="1">Multi-pass membrane protein</topology>
    </subcellularLocation>
</comment>
<protein>
    <submittedName>
        <fullName evidence="8">Solute carrier family 22 member 5</fullName>
    </submittedName>
</protein>
<keyword evidence="2 6" id="KW-0812">Transmembrane</keyword>
<feature type="domain" description="Major facilitator superfamily (MFS) profile" evidence="7">
    <location>
        <begin position="108"/>
        <end position="538"/>
    </location>
</feature>
<feature type="region of interest" description="Disordered" evidence="5">
    <location>
        <begin position="557"/>
        <end position="576"/>
    </location>
</feature>
<dbReference type="PROSITE" id="PS50850">
    <property type="entry name" value="MFS"/>
    <property type="match status" value="1"/>
</dbReference>
<feature type="transmembrane region" description="Helical" evidence="6">
    <location>
        <begin position="186"/>
        <end position="204"/>
    </location>
</feature>
<keyword evidence="4 6" id="KW-0472">Membrane</keyword>
<dbReference type="GO" id="GO:0022857">
    <property type="term" value="F:transmembrane transporter activity"/>
    <property type="evidence" value="ECO:0007669"/>
    <property type="project" value="InterPro"/>
</dbReference>
<dbReference type="EMBL" id="JAHWGI010001227">
    <property type="protein sequence ID" value="KAK3925346.1"/>
    <property type="molecule type" value="Genomic_DNA"/>
</dbReference>
<feature type="transmembrane region" description="Helical" evidence="6">
    <location>
        <begin position="425"/>
        <end position="444"/>
    </location>
</feature>
<feature type="transmembrane region" description="Helical" evidence="6">
    <location>
        <begin position="243"/>
        <end position="265"/>
    </location>
</feature>
<feature type="transmembrane region" description="Helical" evidence="6">
    <location>
        <begin position="210"/>
        <end position="231"/>
    </location>
</feature>
<comment type="caution">
    <text evidence="8">The sequence shown here is derived from an EMBL/GenBank/DDBJ whole genome shotgun (WGS) entry which is preliminary data.</text>
</comment>
<dbReference type="CDD" id="cd17317">
    <property type="entry name" value="MFS_SLC22"/>
    <property type="match status" value="1"/>
</dbReference>
<accession>A0AAE1HPX4</accession>